<keyword evidence="4" id="KW-0720">Serine protease</keyword>
<dbReference type="SUPFAM" id="SSF54897">
    <property type="entry name" value="Protease propeptides/inhibitors"/>
    <property type="match status" value="1"/>
</dbReference>
<organism evidence="9 10">
    <name type="scientific">Streptomyces ortus</name>
    <dbReference type="NCBI Taxonomy" id="2867268"/>
    <lineage>
        <taxon>Bacteria</taxon>
        <taxon>Bacillati</taxon>
        <taxon>Actinomycetota</taxon>
        <taxon>Actinomycetes</taxon>
        <taxon>Kitasatosporales</taxon>
        <taxon>Streptomycetaceae</taxon>
        <taxon>Streptomyces</taxon>
    </lineage>
</organism>
<proteinExistence type="inferred from homology"/>
<evidence type="ECO:0000313" key="10">
    <source>
        <dbReference type="Proteomes" id="UP001165590"/>
    </source>
</evidence>
<evidence type="ECO:0000256" key="2">
    <source>
        <dbReference type="ARBA" id="ARBA00022670"/>
    </source>
</evidence>
<dbReference type="Pfam" id="PF05922">
    <property type="entry name" value="Inhibitor_I9"/>
    <property type="match status" value="1"/>
</dbReference>
<dbReference type="InterPro" id="IPR023828">
    <property type="entry name" value="Peptidase_S8_Ser-AS"/>
</dbReference>
<dbReference type="RefSeq" id="WP_267027336.1">
    <property type="nucleotide sequence ID" value="NZ_JAIFZO010000002.1"/>
</dbReference>
<accession>A0ABT3V3F5</accession>
<comment type="caution">
    <text evidence="5">Lacks conserved residue(s) required for the propagation of feature annotation.</text>
</comment>
<reference evidence="9" key="1">
    <citation type="journal article" date="2022" name="bioRxiv">
        <title>Discovery and biosynthetic assessment of Streptomyces ortus sp nov. isolated from a deep-sea sponge.</title>
        <authorList>
            <person name="Williams S.E."/>
        </authorList>
    </citation>
    <scope>NUCLEOTIDE SEQUENCE</scope>
    <source>
        <strain evidence="9">A15ISP2-DRY2</strain>
    </source>
</reference>
<comment type="similarity">
    <text evidence="1 5">Belongs to the peptidase S8 family.</text>
</comment>
<dbReference type="SUPFAM" id="SSF52743">
    <property type="entry name" value="Subtilisin-like"/>
    <property type="match status" value="1"/>
</dbReference>
<gene>
    <name evidence="9" type="ORF">K3769_17435</name>
</gene>
<dbReference type="Gene3D" id="3.40.50.200">
    <property type="entry name" value="Peptidase S8/S53 domain"/>
    <property type="match status" value="1"/>
</dbReference>
<dbReference type="Proteomes" id="UP001165590">
    <property type="component" value="Unassembled WGS sequence"/>
</dbReference>
<dbReference type="InterPro" id="IPR010259">
    <property type="entry name" value="S8pro/Inhibitor_I9"/>
</dbReference>
<evidence type="ECO:0000256" key="5">
    <source>
        <dbReference type="PROSITE-ProRule" id="PRU01240"/>
    </source>
</evidence>
<evidence type="ECO:0000256" key="1">
    <source>
        <dbReference type="ARBA" id="ARBA00011073"/>
    </source>
</evidence>
<evidence type="ECO:0000259" key="7">
    <source>
        <dbReference type="Pfam" id="PF00082"/>
    </source>
</evidence>
<evidence type="ECO:0000313" key="9">
    <source>
        <dbReference type="EMBL" id="MCX4234539.1"/>
    </source>
</evidence>
<dbReference type="InterPro" id="IPR000209">
    <property type="entry name" value="Peptidase_S8/S53_dom"/>
</dbReference>
<feature type="domain" description="Peptidase S8/S53" evidence="7">
    <location>
        <begin position="123"/>
        <end position="251"/>
    </location>
</feature>
<evidence type="ECO:0000259" key="8">
    <source>
        <dbReference type="Pfam" id="PF05922"/>
    </source>
</evidence>
<dbReference type="PROSITE" id="PS51892">
    <property type="entry name" value="SUBTILASE"/>
    <property type="match status" value="1"/>
</dbReference>
<keyword evidence="6" id="KW-0732">Signal</keyword>
<dbReference type="InterPro" id="IPR050131">
    <property type="entry name" value="Peptidase_S8_subtilisin-like"/>
</dbReference>
<protein>
    <submittedName>
        <fullName evidence="9">S8 family serine peptidase</fullName>
    </submittedName>
</protein>
<feature type="chain" id="PRO_5045171006" evidence="6">
    <location>
        <begin position="34"/>
        <end position="272"/>
    </location>
</feature>
<evidence type="ECO:0000256" key="3">
    <source>
        <dbReference type="ARBA" id="ARBA00022801"/>
    </source>
</evidence>
<comment type="caution">
    <text evidence="9">The sequence shown here is derived from an EMBL/GenBank/DDBJ whole genome shotgun (WGS) entry which is preliminary data.</text>
</comment>
<feature type="signal peptide" evidence="6">
    <location>
        <begin position="1"/>
        <end position="33"/>
    </location>
</feature>
<evidence type="ECO:0000256" key="6">
    <source>
        <dbReference type="SAM" id="SignalP"/>
    </source>
</evidence>
<keyword evidence="3" id="KW-0378">Hydrolase</keyword>
<keyword evidence="2" id="KW-0645">Protease</keyword>
<dbReference type="PROSITE" id="PS00138">
    <property type="entry name" value="SUBTILASE_SER"/>
    <property type="match status" value="1"/>
</dbReference>
<dbReference type="Pfam" id="PF00082">
    <property type="entry name" value="Peptidase_S8"/>
    <property type="match status" value="1"/>
</dbReference>
<dbReference type="InterPro" id="IPR036852">
    <property type="entry name" value="Peptidase_S8/S53_dom_sf"/>
</dbReference>
<feature type="domain" description="Inhibitor I9" evidence="8">
    <location>
        <begin position="51"/>
        <end position="117"/>
    </location>
</feature>
<name>A0ABT3V3F5_9ACTN</name>
<keyword evidence="10" id="KW-1185">Reference proteome</keyword>
<dbReference type="PANTHER" id="PTHR43806">
    <property type="entry name" value="PEPTIDASE S8"/>
    <property type="match status" value="1"/>
</dbReference>
<sequence length="272" mass="27135">MRVTRTRRLHRAGGVTAVLTAAAVSAPALPAHAAHEGRITGSAGAGSVGGSYIVTLKAATKAPSKAGRAVATTYGARTSHTCSTALNGYAVRAGERQARRLAADPRVASVARDATVSVVADPSLGGPPDPRLDAAVRDSIASGVTYTVAAGNDDGPADLVSPARVEEANTVGASDRQDARAYFSNWGARLDLFAPGVDVTSASHSGDSGTAAFSGTSMASPHGAGAVAPYLADHPSATPAEVGEALVDRAAAGELSDVGPASPDKLLQVSDF</sequence>
<evidence type="ECO:0000256" key="4">
    <source>
        <dbReference type="ARBA" id="ARBA00022825"/>
    </source>
</evidence>
<dbReference type="EMBL" id="JAIFZO010000002">
    <property type="protein sequence ID" value="MCX4234539.1"/>
    <property type="molecule type" value="Genomic_DNA"/>
</dbReference>
<dbReference type="PANTHER" id="PTHR43806:SF11">
    <property type="entry name" value="CEREVISIN-RELATED"/>
    <property type="match status" value="1"/>
</dbReference>